<dbReference type="VEuPathDB" id="FungiDB:C8Q69DRAFT_507739"/>
<dbReference type="EMBL" id="RCNU01000007">
    <property type="protein sequence ID" value="RWQ94358.1"/>
    <property type="molecule type" value="Genomic_DNA"/>
</dbReference>
<dbReference type="Pfam" id="PF00412">
    <property type="entry name" value="LIM"/>
    <property type="match status" value="2"/>
</dbReference>
<keyword evidence="9" id="KW-1185">Reference proteome</keyword>
<evidence type="ECO:0000313" key="9">
    <source>
        <dbReference type="Proteomes" id="UP000283841"/>
    </source>
</evidence>
<feature type="compositionally biased region" description="Polar residues" evidence="6">
    <location>
        <begin position="259"/>
        <end position="273"/>
    </location>
</feature>
<evidence type="ECO:0000256" key="2">
    <source>
        <dbReference type="ARBA" id="ARBA00022737"/>
    </source>
</evidence>
<dbReference type="GeneID" id="39602191"/>
<sequence>MADMAGLLPTIKCSNCNAEVEISAMAEHVCVQVPQASPVSPPPDPEDPIPYAPRSPDAGPVQGTASPKASRSGLPRIDPSVANRPFLRPDPLTPASSSSRYSPFSAGNKSPLRRPERTVTSPLPRPPSPEVLNLDCAFPPFPLPSKSRTLPQPKMASPVASKQETNSSDRGEGSVGTRGSSQTFSSTPGDPISRPSTSNSSRRPSVSSVSRGARGFMDDEAPPMPSGLPTGFTYESPSVPGNEQKRAGYGGPDSEITEEPQSYDNEYRSSSAGPSLALHRTRTLPVTQDGRYNSDSLNELPQKPSGASDASQLRRPTISERDVLPIPENKEYRSFGSYATSSTGSSPSETTSQSSFSSAPSVSSRSSRRKPSDLSKLDMVLKELQPFQENKQEASYNVDTTVLSEDSVLAPPKIGESFYMPDSPTDPAMEQGGLSFMSNNLHKHDNAPAVPRPSMTRSATEPLARRPVAPRKRCRGCDQIITGKSVSSADGRLTGRYHKTCFVCYTCRAPFQTADFYVLDDHPYCAQHYHELNGSLCATCNTGIEGQYLETNERAGRGSSDRPKFHPDCLKCRTCRIVLRGEYFEWNGHVYCERDARRAAASTPLPGRRRPTMPSSPLAQSYGPPPGPSSRGPRLRPEPRDYLGAPGGARRFPERRTTKLMVI</sequence>
<organism evidence="8 9">
    <name type="scientific">Byssochlamys spectabilis</name>
    <name type="common">Paecilomyces variotii</name>
    <dbReference type="NCBI Taxonomy" id="264951"/>
    <lineage>
        <taxon>Eukaryota</taxon>
        <taxon>Fungi</taxon>
        <taxon>Dikarya</taxon>
        <taxon>Ascomycota</taxon>
        <taxon>Pezizomycotina</taxon>
        <taxon>Eurotiomycetes</taxon>
        <taxon>Eurotiomycetidae</taxon>
        <taxon>Eurotiales</taxon>
        <taxon>Thermoascaceae</taxon>
        <taxon>Paecilomyces</taxon>
    </lineage>
</organism>
<evidence type="ECO:0000256" key="4">
    <source>
        <dbReference type="ARBA" id="ARBA00023038"/>
    </source>
</evidence>
<keyword evidence="1 5" id="KW-0479">Metal-binding</keyword>
<keyword evidence="2" id="KW-0677">Repeat</keyword>
<evidence type="ECO:0000256" key="1">
    <source>
        <dbReference type="ARBA" id="ARBA00022723"/>
    </source>
</evidence>
<dbReference type="PANTHER" id="PTHR24205">
    <property type="entry name" value="FOUR AND A HALF LIM DOMAINS PROTEIN"/>
    <property type="match status" value="1"/>
</dbReference>
<feature type="compositionally biased region" description="Polar residues" evidence="6">
    <location>
        <begin position="284"/>
        <end position="299"/>
    </location>
</feature>
<dbReference type="SUPFAM" id="SSF57716">
    <property type="entry name" value="Glucocorticoid receptor-like (DNA-binding domain)"/>
    <property type="match status" value="1"/>
</dbReference>
<dbReference type="CDD" id="cd09397">
    <property type="entry name" value="LIM1_UF1"/>
    <property type="match status" value="1"/>
</dbReference>
<feature type="compositionally biased region" description="Low complexity" evidence="6">
    <location>
        <begin position="96"/>
        <end position="105"/>
    </location>
</feature>
<keyword evidence="3 5" id="KW-0862">Zinc</keyword>
<dbReference type="Proteomes" id="UP000283841">
    <property type="component" value="Unassembled WGS sequence"/>
</dbReference>
<feature type="compositionally biased region" description="Low complexity" evidence="6">
    <location>
        <begin position="341"/>
        <end position="365"/>
    </location>
</feature>
<protein>
    <recommendedName>
        <fullName evidence="7">LIM zinc-binding domain-containing protein</fullName>
    </recommendedName>
</protein>
<dbReference type="STRING" id="264951.A0A443HR96"/>
<dbReference type="RefSeq" id="XP_028484003.1">
    <property type="nucleotide sequence ID" value="XM_028632914.1"/>
</dbReference>
<evidence type="ECO:0000256" key="6">
    <source>
        <dbReference type="SAM" id="MobiDB-lite"/>
    </source>
</evidence>
<keyword evidence="4 5" id="KW-0440">LIM domain</keyword>
<dbReference type="FunFam" id="2.10.110.10:FF:000119">
    <property type="entry name" value="LIM domain protein"/>
    <property type="match status" value="1"/>
</dbReference>
<evidence type="ECO:0000256" key="5">
    <source>
        <dbReference type="PROSITE-ProRule" id="PRU00125"/>
    </source>
</evidence>
<dbReference type="PANTHER" id="PTHR24205:SF16">
    <property type="entry name" value="GH01042P-RELATED"/>
    <property type="match status" value="1"/>
</dbReference>
<feature type="compositionally biased region" description="Low complexity" evidence="6">
    <location>
        <begin position="193"/>
        <end position="211"/>
    </location>
</feature>
<dbReference type="GO" id="GO:0046872">
    <property type="term" value="F:metal ion binding"/>
    <property type="evidence" value="ECO:0007669"/>
    <property type="project" value="UniProtKB-KW"/>
</dbReference>
<dbReference type="OrthoDB" id="1112565at2759"/>
<dbReference type="GO" id="GO:0030695">
    <property type="term" value="F:GTPase regulator activity"/>
    <property type="evidence" value="ECO:0007669"/>
    <property type="project" value="UniProtKB-ARBA"/>
</dbReference>
<dbReference type="AlphaFoldDB" id="A0A443HR96"/>
<feature type="region of interest" description="Disordered" evidence="6">
    <location>
        <begin position="35"/>
        <end position="375"/>
    </location>
</feature>
<dbReference type="Gene3D" id="2.10.110.10">
    <property type="entry name" value="Cysteine Rich Protein"/>
    <property type="match status" value="2"/>
</dbReference>
<name>A0A443HR96_BYSSP</name>
<gene>
    <name evidence="8" type="ORF">C8Q69DRAFT_507739</name>
</gene>
<dbReference type="PROSITE" id="PS50023">
    <property type="entry name" value="LIM_DOMAIN_2"/>
    <property type="match status" value="1"/>
</dbReference>
<feature type="region of interest" description="Disordered" evidence="6">
    <location>
        <begin position="445"/>
        <end position="465"/>
    </location>
</feature>
<dbReference type="InterPro" id="IPR001781">
    <property type="entry name" value="Znf_LIM"/>
</dbReference>
<comment type="caution">
    <text evidence="8">The sequence shown here is derived from an EMBL/GenBank/DDBJ whole genome shotgun (WGS) entry which is preliminary data.</text>
</comment>
<dbReference type="FunFam" id="2.10.110.10:FF:000105">
    <property type="entry name" value="Similar to LIM domain-containing protein"/>
    <property type="match status" value="1"/>
</dbReference>
<feature type="compositionally biased region" description="Polar residues" evidence="6">
    <location>
        <begin position="177"/>
        <end position="188"/>
    </location>
</feature>
<dbReference type="GO" id="GO:0003712">
    <property type="term" value="F:transcription coregulator activity"/>
    <property type="evidence" value="ECO:0007669"/>
    <property type="project" value="TreeGrafter"/>
</dbReference>
<dbReference type="SMART" id="SM00132">
    <property type="entry name" value="LIM"/>
    <property type="match status" value="2"/>
</dbReference>
<reference evidence="8 9" key="1">
    <citation type="journal article" date="2018" name="Front. Microbiol.">
        <title>Genomic and genetic insights into a cosmopolitan fungus, Paecilomyces variotii (Eurotiales).</title>
        <authorList>
            <person name="Urquhart A.S."/>
            <person name="Mondo S.J."/>
            <person name="Makela M.R."/>
            <person name="Hane J.K."/>
            <person name="Wiebenga A."/>
            <person name="He G."/>
            <person name="Mihaltcheva S."/>
            <person name="Pangilinan J."/>
            <person name="Lipzen A."/>
            <person name="Barry K."/>
            <person name="de Vries R.P."/>
            <person name="Grigoriev I.V."/>
            <person name="Idnurm A."/>
        </authorList>
    </citation>
    <scope>NUCLEOTIDE SEQUENCE [LARGE SCALE GENOMIC DNA]</scope>
    <source>
        <strain evidence="8 9">CBS 101075</strain>
    </source>
</reference>
<evidence type="ECO:0000313" key="8">
    <source>
        <dbReference type="EMBL" id="RWQ94358.1"/>
    </source>
</evidence>
<feature type="domain" description="LIM zinc-binding" evidence="7">
    <location>
        <begin position="472"/>
        <end position="535"/>
    </location>
</feature>
<feature type="compositionally biased region" description="Basic and acidic residues" evidence="6">
    <location>
        <begin position="317"/>
        <end position="333"/>
    </location>
</feature>
<evidence type="ECO:0000256" key="3">
    <source>
        <dbReference type="ARBA" id="ARBA00022833"/>
    </source>
</evidence>
<feature type="region of interest" description="Disordered" evidence="6">
    <location>
        <begin position="601"/>
        <end position="663"/>
    </location>
</feature>
<accession>A0A443HR96</accession>
<dbReference type="CDD" id="cd08368">
    <property type="entry name" value="LIM"/>
    <property type="match status" value="1"/>
</dbReference>
<proteinExistence type="predicted"/>
<evidence type="ECO:0000259" key="7">
    <source>
        <dbReference type="PROSITE" id="PS50023"/>
    </source>
</evidence>
<feature type="compositionally biased region" description="Pro residues" evidence="6">
    <location>
        <begin position="39"/>
        <end position="53"/>
    </location>
</feature>
<dbReference type="GO" id="GO:0005634">
    <property type="term" value="C:nucleus"/>
    <property type="evidence" value="ECO:0007669"/>
    <property type="project" value="TreeGrafter"/>
</dbReference>